<evidence type="ECO:0000256" key="4">
    <source>
        <dbReference type="PROSITE-ProRule" id="PRU00600"/>
    </source>
</evidence>
<protein>
    <submittedName>
        <fullName evidence="6">Protein DBF4 like protein A</fullName>
    </submittedName>
</protein>
<evidence type="ECO:0000256" key="2">
    <source>
        <dbReference type="ARBA" id="ARBA00022771"/>
    </source>
</evidence>
<dbReference type="SMART" id="SM00586">
    <property type="entry name" value="ZnF_DBF"/>
    <property type="match status" value="1"/>
</dbReference>
<dbReference type="GO" id="GO:0043539">
    <property type="term" value="F:protein serine/threonine kinase activator activity"/>
    <property type="evidence" value="ECO:0007669"/>
    <property type="project" value="TreeGrafter"/>
</dbReference>
<keyword evidence="2 4" id="KW-0863">Zinc-finger</keyword>
<evidence type="ECO:0000313" key="6">
    <source>
        <dbReference type="EMBL" id="KAF9763595.1"/>
    </source>
</evidence>
<dbReference type="PANTHER" id="PTHR15375:SF26">
    <property type="entry name" value="PROTEIN CHIFFON"/>
    <property type="match status" value="1"/>
</dbReference>
<evidence type="ECO:0000313" key="7">
    <source>
        <dbReference type="Proteomes" id="UP000740883"/>
    </source>
</evidence>
<dbReference type="Pfam" id="PF07535">
    <property type="entry name" value="zf-DBF"/>
    <property type="match status" value="1"/>
</dbReference>
<dbReference type="GO" id="GO:1901987">
    <property type="term" value="P:regulation of cell cycle phase transition"/>
    <property type="evidence" value="ECO:0007669"/>
    <property type="project" value="TreeGrafter"/>
</dbReference>
<dbReference type="PANTHER" id="PTHR15375">
    <property type="entry name" value="ACTIVATOR OF S-PHASE KINASE-RELATED"/>
    <property type="match status" value="1"/>
</dbReference>
<dbReference type="EMBL" id="SBJO01000067">
    <property type="protein sequence ID" value="KAF9763595.1"/>
    <property type="molecule type" value="Genomic_DNA"/>
</dbReference>
<dbReference type="GO" id="GO:0003676">
    <property type="term" value="F:nucleic acid binding"/>
    <property type="evidence" value="ECO:0007669"/>
    <property type="project" value="InterPro"/>
</dbReference>
<gene>
    <name evidence="6" type="primary">DBF4</name>
    <name evidence="6" type="ORF">NGRA_1187</name>
</gene>
<evidence type="ECO:0000256" key="3">
    <source>
        <dbReference type="ARBA" id="ARBA00022833"/>
    </source>
</evidence>
<dbReference type="OrthoDB" id="21380at2759"/>
<dbReference type="InterPro" id="IPR006572">
    <property type="entry name" value="Znf_DBF"/>
</dbReference>
<dbReference type="GO" id="GO:0008270">
    <property type="term" value="F:zinc ion binding"/>
    <property type="evidence" value="ECO:0007669"/>
    <property type="project" value="UniProtKB-KW"/>
</dbReference>
<dbReference type="GO" id="GO:0031431">
    <property type="term" value="C:Dbf4-dependent protein kinase complex"/>
    <property type="evidence" value="ECO:0007669"/>
    <property type="project" value="TreeGrafter"/>
</dbReference>
<keyword evidence="7" id="KW-1185">Reference proteome</keyword>
<dbReference type="Proteomes" id="UP000740883">
    <property type="component" value="Unassembled WGS sequence"/>
</dbReference>
<dbReference type="PROSITE" id="PS51265">
    <property type="entry name" value="ZF_DBF4"/>
    <property type="match status" value="1"/>
</dbReference>
<dbReference type="InterPro" id="IPR038545">
    <property type="entry name" value="Znf_DBF_sf"/>
</dbReference>
<sequence>MKNYKIFKSPYILIGDVKDRHQPFYKEYTKPPRLFLNSPQLCCPFQENKRFKAGLSKKTKKPGFCEICYTKYADYNTHVLEYEHREFAKDKANFVGIDLFISRFEEEESPYTKAISPLSKITSSMNYFDSHGSELTYENILNISKVSTDNEDVEAEYVNITHFMNCNSN</sequence>
<organism evidence="6 7">
    <name type="scientific">Nosema granulosis</name>
    <dbReference type="NCBI Taxonomy" id="83296"/>
    <lineage>
        <taxon>Eukaryota</taxon>
        <taxon>Fungi</taxon>
        <taxon>Fungi incertae sedis</taxon>
        <taxon>Microsporidia</taxon>
        <taxon>Nosematidae</taxon>
        <taxon>Nosema</taxon>
    </lineage>
</organism>
<evidence type="ECO:0000259" key="5">
    <source>
        <dbReference type="PROSITE" id="PS51265"/>
    </source>
</evidence>
<comment type="caution">
    <text evidence="6">The sequence shown here is derived from an EMBL/GenBank/DDBJ whole genome shotgun (WGS) entry which is preliminary data.</text>
</comment>
<proteinExistence type="predicted"/>
<name>A0A9P6KYV7_9MICR</name>
<reference evidence="6 7" key="1">
    <citation type="journal article" date="2020" name="Genome Biol. Evol.">
        <title>Comparative genomics of strictly vertically transmitted, feminizing microsporidia endosymbionts of amphipod crustaceans.</title>
        <authorList>
            <person name="Cormier A."/>
            <person name="Chebbi M.A."/>
            <person name="Giraud I."/>
            <person name="Wattier R."/>
            <person name="Teixeira M."/>
            <person name="Gilbert C."/>
            <person name="Rigaud T."/>
            <person name="Cordaux R."/>
        </authorList>
    </citation>
    <scope>NUCLEOTIDE SEQUENCE [LARGE SCALE GENOMIC DNA]</scope>
    <source>
        <strain evidence="6 7">Ou3-Ou53</strain>
    </source>
</reference>
<dbReference type="GO" id="GO:0010571">
    <property type="term" value="P:positive regulation of nuclear cell cycle DNA replication"/>
    <property type="evidence" value="ECO:0007669"/>
    <property type="project" value="TreeGrafter"/>
</dbReference>
<dbReference type="Gene3D" id="6.10.250.3410">
    <property type="entry name" value="DBF zinc finger"/>
    <property type="match status" value="1"/>
</dbReference>
<keyword evidence="3" id="KW-0862">Zinc</keyword>
<dbReference type="InterPro" id="IPR051590">
    <property type="entry name" value="Replication_Regulatory_Kinase"/>
</dbReference>
<feature type="domain" description="DBF4-type" evidence="5">
    <location>
        <begin position="58"/>
        <end position="107"/>
    </location>
</feature>
<keyword evidence="1" id="KW-0479">Metal-binding</keyword>
<evidence type="ECO:0000256" key="1">
    <source>
        <dbReference type="ARBA" id="ARBA00022723"/>
    </source>
</evidence>
<dbReference type="AlphaFoldDB" id="A0A9P6KYV7"/>
<accession>A0A9P6KYV7</accession>